<keyword evidence="2" id="KW-0812">Transmembrane</keyword>
<keyword evidence="2" id="KW-0472">Membrane</keyword>
<sequence length="479" mass="53555">MLTDESPDRPEHVKESKNSNEQLDDDLDPAQIEIIRLCRAKFHVKYGNKASPKELFSSAASSVDWMIFLLSWPATGFRILKLQKLFGEVDELFIPEYELNSDGILTPFLYFGEVFKSRLDNWRFDIDLLIQGVGSNKLWEFRQVAQKPEHADLCQKIARDLGLMEEAAESKVRFVLRGAQERSQILTESLETLDRISTIRREAKAAKEAREAEANEAGLRRRQLLSSSEQPESDKETTGETGPQLRFPSSKTTVPVAQASGLDQDTLSRLQAPGGERPRVTVPLLAPVTTSGIVRGDRHRLTNGPWFHQRPVVQRNARALSTQSNIQPAPQSKKRRGVHLFINRIAHRTAVLFLFPLILALSAGLIAVSTTRSRSLNWHLDDGFFTCSSAACLQLFSLYLLILPILRKRALEIPKDWFVLSIGLSTLSAIVSVIVYPYSWEASGILGFFANVAATIATVQLIEGTDAGIRVTLGPFYSD</sequence>
<dbReference type="EMBL" id="KV745147">
    <property type="protein sequence ID" value="OCK77182.1"/>
    <property type="molecule type" value="Genomic_DNA"/>
</dbReference>
<feature type="compositionally biased region" description="Basic and acidic residues" evidence="1">
    <location>
        <begin position="1"/>
        <end position="18"/>
    </location>
</feature>
<evidence type="ECO:0000256" key="2">
    <source>
        <dbReference type="SAM" id="Phobius"/>
    </source>
</evidence>
<evidence type="ECO:0000313" key="4">
    <source>
        <dbReference type="Proteomes" id="UP000250266"/>
    </source>
</evidence>
<feature type="transmembrane region" description="Helical" evidence="2">
    <location>
        <begin position="383"/>
        <end position="406"/>
    </location>
</feature>
<keyword evidence="4" id="KW-1185">Reference proteome</keyword>
<gene>
    <name evidence="3" type="ORF">K432DRAFT_428190</name>
</gene>
<evidence type="ECO:0000313" key="3">
    <source>
        <dbReference type="EMBL" id="OCK77182.1"/>
    </source>
</evidence>
<feature type="compositionally biased region" description="Polar residues" evidence="1">
    <location>
        <begin position="247"/>
        <end position="269"/>
    </location>
</feature>
<dbReference type="AlphaFoldDB" id="A0A8E2E4D5"/>
<dbReference type="Proteomes" id="UP000250266">
    <property type="component" value="Unassembled WGS sequence"/>
</dbReference>
<feature type="transmembrane region" description="Helical" evidence="2">
    <location>
        <begin position="418"/>
        <end position="438"/>
    </location>
</feature>
<dbReference type="OrthoDB" id="3896794at2759"/>
<feature type="region of interest" description="Disordered" evidence="1">
    <location>
        <begin position="207"/>
        <end position="278"/>
    </location>
</feature>
<proteinExistence type="predicted"/>
<keyword evidence="2" id="KW-1133">Transmembrane helix</keyword>
<feature type="region of interest" description="Disordered" evidence="1">
    <location>
        <begin position="1"/>
        <end position="24"/>
    </location>
</feature>
<protein>
    <submittedName>
        <fullName evidence="3">Uncharacterized protein</fullName>
    </submittedName>
</protein>
<name>A0A8E2E4D5_9PEZI</name>
<evidence type="ECO:0000256" key="1">
    <source>
        <dbReference type="SAM" id="MobiDB-lite"/>
    </source>
</evidence>
<organism evidence="3 4">
    <name type="scientific">Lepidopterella palustris CBS 459.81</name>
    <dbReference type="NCBI Taxonomy" id="1314670"/>
    <lineage>
        <taxon>Eukaryota</taxon>
        <taxon>Fungi</taxon>
        <taxon>Dikarya</taxon>
        <taxon>Ascomycota</taxon>
        <taxon>Pezizomycotina</taxon>
        <taxon>Dothideomycetes</taxon>
        <taxon>Pleosporomycetidae</taxon>
        <taxon>Mytilinidiales</taxon>
        <taxon>Argynnaceae</taxon>
        <taxon>Lepidopterella</taxon>
    </lineage>
</organism>
<feature type="transmembrane region" description="Helical" evidence="2">
    <location>
        <begin position="350"/>
        <end position="371"/>
    </location>
</feature>
<accession>A0A8E2E4D5</accession>
<reference evidence="3 4" key="1">
    <citation type="journal article" date="2016" name="Nat. Commun.">
        <title>Ectomycorrhizal ecology is imprinted in the genome of the dominant symbiotic fungus Cenococcum geophilum.</title>
        <authorList>
            <consortium name="DOE Joint Genome Institute"/>
            <person name="Peter M."/>
            <person name="Kohler A."/>
            <person name="Ohm R.A."/>
            <person name="Kuo A."/>
            <person name="Krutzmann J."/>
            <person name="Morin E."/>
            <person name="Arend M."/>
            <person name="Barry K.W."/>
            <person name="Binder M."/>
            <person name="Choi C."/>
            <person name="Clum A."/>
            <person name="Copeland A."/>
            <person name="Grisel N."/>
            <person name="Haridas S."/>
            <person name="Kipfer T."/>
            <person name="LaButti K."/>
            <person name="Lindquist E."/>
            <person name="Lipzen A."/>
            <person name="Maire R."/>
            <person name="Meier B."/>
            <person name="Mihaltcheva S."/>
            <person name="Molinier V."/>
            <person name="Murat C."/>
            <person name="Poggeler S."/>
            <person name="Quandt C.A."/>
            <person name="Sperisen C."/>
            <person name="Tritt A."/>
            <person name="Tisserant E."/>
            <person name="Crous P.W."/>
            <person name="Henrissat B."/>
            <person name="Nehls U."/>
            <person name="Egli S."/>
            <person name="Spatafora J.W."/>
            <person name="Grigoriev I.V."/>
            <person name="Martin F.M."/>
        </authorList>
    </citation>
    <scope>NUCLEOTIDE SEQUENCE [LARGE SCALE GENOMIC DNA]</scope>
    <source>
        <strain evidence="3 4">CBS 459.81</strain>
    </source>
</reference>